<dbReference type="PROSITE" id="PS00018">
    <property type="entry name" value="EF_HAND_1"/>
    <property type="match status" value="1"/>
</dbReference>
<dbReference type="PROSITE" id="PS51035">
    <property type="entry name" value="BAG"/>
    <property type="match status" value="1"/>
</dbReference>
<dbReference type="Gene3D" id="3.10.20.90">
    <property type="entry name" value="Phosphatidylinositol 3-kinase Catalytic Subunit, Chain A, domain 1"/>
    <property type="match status" value="1"/>
</dbReference>
<protein>
    <recommendedName>
        <fullName evidence="2">BAG domain-containing protein</fullName>
    </recommendedName>
</protein>
<gene>
    <name evidence="3" type="ORF">CcCBS67573_g06238</name>
</gene>
<keyword evidence="4" id="KW-1185">Reference proteome</keyword>
<dbReference type="AlphaFoldDB" id="A0A507F6J7"/>
<proteinExistence type="predicted"/>
<accession>A0A507F6J7</accession>
<evidence type="ECO:0000313" key="4">
    <source>
        <dbReference type="Proteomes" id="UP000320333"/>
    </source>
</evidence>
<evidence type="ECO:0000256" key="1">
    <source>
        <dbReference type="SAM" id="MobiDB-lite"/>
    </source>
</evidence>
<feature type="compositionally biased region" description="Pro residues" evidence="1">
    <location>
        <begin position="133"/>
        <end position="150"/>
    </location>
</feature>
<comment type="caution">
    <text evidence="3">The sequence shown here is derived from an EMBL/GenBank/DDBJ whole genome shotgun (WGS) entry which is preliminary data.</text>
</comment>
<dbReference type="STRING" id="246404.A0A507F6J7"/>
<dbReference type="SUPFAM" id="SSF63491">
    <property type="entry name" value="BAG domain"/>
    <property type="match status" value="1"/>
</dbReference>
<name>A0A507F6J7_9FUNG</name>
<feature type="domain" description="BAG" evidence="2">
    <location>
        <begin position="199"/>
        <end position="253"/>
    </location>
</feature>
<sequence>MSVIVSFKGRKMEMPLQGGDTLRDLVNRCEAETGVPSDRIKLLASGESPAGKRKRVPEKKGFFSSMGWPFTGLFEGESSAGDGSSDNGKVNMFGQEDVKGSYIMMKDLNASLIHYGIKSGSKIMMMGDNAPTPTGPRPTATPKPSTPPMSPEQTAIHKLSEIDASLATTIMPLVEEYTNSATAYTSQTAESSNDTHITAKKLKDGHARVSELILQTLLKVDEVLVGENDELRMRRKDAVRRCNALLDRVDAAKESTPLLHFLLQATLLAGIAMQYMYLYGAATVLTPTQWNTQLHRLFHTAISSRGGCDDASNIADLDTGNWFCNMTLEIANTAVFPWLGNGIHRMTRTERQLLFERLDSNEDGVVAWPELAQMRLREDDRLTWNCTGSASVPQGMNKMSWGLMEIQYRAEVFSRVRDARWKVLYWVDGISGMQLGNGIDADRPYAERF</sequence>
<dbReference type="InterPro" id="IPR018247">
    <property type="entry name" value="EF_Hand_1_Ca_BS"/>
</dbReference>
<dbReference type="Gene3D" id="1.20.58.120">
    <property type="entry name" value="BAG domain"/>
    <property type="match status" value="1"/>
</dbReference>
<dbReference type="OrthoDB" id="2106700at2759"/>
<dbReference type="InterPro" id="IPR003103">
    <property type="entry name" value="BAG_domain"/>
</dbReference>
<organism evidence="3 4">
    <name type="scientific">Chytriomyces confervae</name>
    <dbReference type="NCBI Taxonomy" id="246404"/>
    <lineage>
        <taxon>Eukaryota</taxon>
        <taxon>Fungi</taxon>
        <taxon>Fungi incertae sedis</taxon>
        <taxon>Chytridiomycota</taxon>
        <taxon>Chytridiomycota incertae sedis</taxon>
        <taxon>Chytridiomycetes</taxon>
        <taxon>Chytridiales</taxon>
        <taxon>Chytriomycetaceae</taxon>
        <taxon>Chytriomyces</taxon>
    </lineage>
</organism>
<evidence type="ECO:0000313" key="3">
    <source>
        <dbReference type="EMBL" id="TPX71305.1"/>
    </source>
</evidence>
<reference evidence="3 4" key="1">
    <citation type="journal article" date="2019" name="Sci. Rep.">
        <title>Comparative genomics of chytrid fungi reveal insights into the obligate biotrophic and pathogenic lifestyle of Synchytrium endobioticum.</title>
        <authorList>
            <person name="van de Vossenberg B.T.L.H."/>
            <person name="Warris S."/>
            <person name="Nguyen H.D.T."/>
            <person name="van Gent-Pelzer M.P.E."/>
            <person name="Joly D.L."/>
            <person name="van de Geest H.C."/>
            <person name="Bonants P.J.M."/>
            <person name="Smith D.S."/>
            <person name="Levesque C.A."/>
            <person name="van der Lee T.A.J."/>
        </authorList>
    </citation>
    <scope>NUCLEOTIDE SEQUENCE [LARGE SCALE GENOMIC DNA]</scope>
    <source>
        <strain evidence="3 4">CBS 675.73</strain>
    </source>
</reference>
<dbReference type="Pfam" id="PF02179">
    <property type="entry name" value="BAG"/>
    <property type="match status" value="1"/>
</dbReference>
<evidence type="ECO:0000259" key="2">
    <source>
        <dbReference type="PROSITE" id="PS51035"/>
    </source>
</evidence>
<dbReference type="GO" id="GO:0051087">
    <property type="term" value="F:protein-folding chaperone binding"/>
    <property type="evidence" value="ECO:0007669"/>
    <property type="project" value="InterPro"/>
</dbReference>
<dbReference type="InterPro" id="IPR036533">
    <property type="entry name" value="BAG_dom_sf"/>
</dbReference>
<dbReference type="EMBL" id="QEAP01000256">
    <property type="protein sequence ID" value="TPX71305.1"/>
    <property type="molecule type" value="Genomic_DNA"/>
</dbReference>
<feature type="region of interest" description="Disordered" evidence="1">
    <location>
        <begin position="129"/>
        <end position="152"/>
    </location>
</feature>
<dbReference type="Proteomes" id="UP000320333">
    <property type="component" value="Unassembled WGS sequence"/>
</dbReference>